<feature type="transmembrane region" description="Helical" evidence="1">
    <location>
        <begin position="179"/>
        <end position="197"/>
    </location>
</feature>
<accession>A0A8S1URW7</accession>
<feature type="transmembrane region" description="Helical" evidence="1">
    <location>
        <begin position="225"/>
        <end position="245"/>
    </location>
</feature>
<feature type="transmembrane region" description="Helical" evidence="1">
    <location>
        <begin position="146"/>
        <end position="167"/>
    </location>
</feature>
<keyword evidence="1" id="KW-0812">Transmembrane</keyword>
<proteinExistence type="predicted"/>
<dbReference type="AlphaFoldDB" id="A0A8S1URW7"/>
<feature type="transmembrane region" description="Helical" evidence="1">
    <location>
        <begin position="487"/>
        <end position="506"/>
    </location>
</feature>
<keyword evidence="3" id="KW-1185">Reference proteome</keyword>
<name>A0A8S1URW7_9CILI</name>
<gene>
    <name evidence="2" type="ORF">PPENT_87.1.T0460135</name>
</gene>
<reference evidence="2" key="1">
    <citation type="submission" date="2021-01" db="EMBL/GenBank/DDBJ databases">
        <authorList>
            <consortium name="Genoscope - CEA"/>
            <person name="William W."/>
        </authorList>
    </citation>
    <scope>NUCLEOTIDE SEQUENCE</scope>
</reference>
<protein>
    <recommendedName>
        <fullName evidence="4">Transmembrane protein</fullName>
    </recommendedName>
</protein>
<keyword evidence="1" id="KW-1133">Transmembrane helix</keyword>
<comment type="caution">
    <text evidence="2">The sequence shown here is derived from an EMBL/GenBank/DDBJ whole genome shotgun (WGS) entry which is preliminary data.</text>
</comment>
<feature type="transmembrane region" description="Helical" evidence="1">
    <location>
        <begin position="265"/>
        <end position="283"/>
    </location>
</feature>
<sequence>MNNNQIELENRSNSQFNSQQEIQLNQLDQSNETAINQLIQILNNQTNLPIDQFKQLVDSALIDKQFLILTLNPKGKYFQNLRKLILLIVGFLAFQFYQLLYLFTQNQITQDHDDIQSKLILKTQQHIMNKSQSRTNLYLEEQINNLLIVIMIRIIYIIISYCSFCLIKPLSQHYSNKNLLLFFLLLIGCTYFIQGTQCNIYPNYETLHFEDIGKLNNSKIYWDNFIFFGCFFVQGMSSAIILYLLLQQVQFILKKNQRLIFYNDFSLVIIEFIMVSSVLHMIFKEQYNFNLIIMWIPFSLITLYGFFTIQDSPLCILDRISYYQQISKQNQQNLKKQQIAINKFDDLITEFQSNLNSIYSTNFQNKVYFSEEQVSILVNKFQFKISKQQEPSYIVNFIMFTLSLLYFGHLFKLYVFINQLQWSIQTLALILSIFELLGYFIGNYCISELYNQHLLRKLLMTFGLINYLSSLPSFQSIHSSFQSQVEFFSILIIRLLFSLTIKAFLMQKNQYNRQFSQYKLNFGFLMLGILLANINLLQIQLFQVIIATILLFAYHLAK</sequence>
<feature type="transmembrane region" description="Helical" evidence="1">
    <location>
        <begin position="289"/>
        <end position="309"/>
    </location>
</feature>
<dbReference type="Proteomes" id="UP000689195">
    <property type="component" value="Unassembled WGS sequence"/>
</dbReference>
<feature type="transmembrane region" description="Helical" evidence="1">
    <location>
        <begin position="393"/>
        <end position="417"/>
    </location>
</feature>
<evidence type="ECO:0008006" key="4">
    <source>
        <dbReference type="Google" id="ProtNLM"/>
    </source>
</evidence>
<feature type="transmembrane region" description="Helical" evidence="1">
    <location>
        <begin position="423"/>
        <end position="446"/>
    </location>
</feature>
<evidence type="ECO:0000256" key="1">
    <source>
        <dbReference type="SAM" id="Phobius"/>
    </source>
</evidence>
<evidence type="ECO:0000313" key="3">
    <source>
        <dbReference type="Proteomes" id="UP000689195"/>
    </source>
</evidence>
<feature type="transmembrane region" description="Helical" evidence="1">
    <location>
        <begin position="518"/>
        <end position="534"/>
    </location>
</feature>
<keyword evidence="1" id="KW-0472">Membrane</keyword>
<feature type="transmembrane region" description="Helical" evidence="1">
    <location>
        <begin position="84"/>
        <end position="103"/>
    </location>
</feature>
<feature type="transmembrane region" description="Helical" evidence="1">
    <location>
        <begin position="540"/>
        <end position="557"/>
    </location>
</feature>
<dbReference type="EMBL" id="CAJJDO010000046">
    <property type="protein sequence ID" value="CAD8166917.1"/>
    <property type="molecule type" value="Genomic_DNA"/>
</dbReference>
<organism evidence="2 3">
    <name type="scientific">Paramecium pentaurelia</name>
    <dbReference type="NCBI Taxonomy" id="43138"/>
    <lineage>
        <taxon>Eukaryota</taxon>
        <taxon>Sar</taxon>
        <taxon>Alveolata</taxon>
        <taxon>Ciliophora</taxon>
        <taxon>Intramacronucleata</taxon>
        <taxon>Oligohymenophorea</taxon>
        <taxon>Peniculida</taxon>
        <taxon>Parameciidae</taxon>
        <taxon>Paramecium</taxon>
    </lineage>
</organism>
<feature type="transmembrane region" description="Helical" evidence="1">
    <location>
        <begin position="458"/>
        <end position="475"/>
    </location>
</feature>
<evidence type="ECO:0000313" key="2">
    <source>
        <dbReference type="EMBL" id="CAD8166917.1"/>
    </source>
</evidence>